<dbReference type="EMBL" id="QPIX01000008">
    <property type="protein sequence ID" value="RCW22491.1"/>
    <property type="molecule type" value="Genomic_DNA"/>
</dbReference>
<keyword evidence="1" id="KW-0808">Transferase</keyword>
<dbReference type="InterPro" id="IPR001451">
    <property type="entry name" value="Hexapep"/>
</dbReference>
<evidence type="ECO:0000313" key="1">
    <source>
        <dbReference type="EMBL" id="RCW22491.1"/>
    </source>
</evidence>
<accession>A0A6I7HKS4</accession>
<proteinExistence type="predicted"/>
<comment type="caution">
    <text evidence="1">The sequence shown here is derived from an EMBL/GenBank/DDBJ whole genome shotgun (WGS) entry which is preliminary data.</text>
</comment>
<dbReference type="AlphaFoldDB" id="A0A6I7HKS4"/>
<organism evidence="1 2">
    <name type="scientific">Ciceribacter lividus</name>
    <dbReference type="NCBI Taxonomy" id="1197950"/>
    <lineage>
        <taxon>Bacteria</taxon>
        <taxon>Pseudomonadati</taxon>
        <taxon>Pseudomonadota</taxon>
        <taxon>Alphaproteobacteria</taxon>
        <taxon>Hyphomicrobiales</taxon>
        <taxon>Rhizobiaceae</taxon>
        <taxon>Ciceribacter</taxon>
    </lineage>
</organism>
<dbReference type="Gene3D" id="2.160.10.10">
    <property type="entry name" value="Hexapeptide repeat proteins"/>
    <property type="match status" value="1"/>
</dbReference>
<sequence>MNEDHDNTFAHTLSQAIHFPPNPFHPLVWMLGEPEIAEGVFIGGLTIVNATGARLVIGKNCDIASFVSINCADSHKRCIGLADEIERGDIILGDHVFVGSHSVIKGGTTIGHNSVIAAGTVVPTGEIPPYSLVSGNPGTVRVGYYEDRVATRENPDMGT</sequence>
<dbReference type="RefSeq" id="WP_114363887.1">
    <property type="nucleotide sequence ID" value="NZ_QPIX01000008.1"/>
</dbReference>
<dbReference type="PANTHER" id="PTHR23416">
    <property type="entry name" value="SIALIC ACID SYNTHASE-RELATED"/>
    <property type="match status" value="1"/>
</dbReference>
<dbReference type="Proteomes" id="UP000252582">
    <property type="component" value="Unassembled WGS sequence"/>
</dbReference>
<keyword evidence="2" id="KW-1185">Reference proteome</keyword>
<evidence type="ECO:0000313" key="2">
    <source>
        <dbReference type="Proteomes" id="UP000252582"/>
    </source>
</evidence>
<dbReference type="SUPFAM" id="SSF51161">
    <property type="entry name" value="Trimeric LpxA-like enzymes"/>
    <property type="match status" value="1"/>
</dbReference>
<dbReference type="CDD" id="cd04647">
    <property type="entry name" value="LbH_MAT_like"/>
    <property type="match status" value="1"/>
</dbReference>
<dbReference type="GO" id="GO:0016740">
    <property type="term" value="F:transferase activity"/>
    <property type="evidence" value="ECO:0007669"/>
    <property type="project" value="UniProtKB-KW"/>
</dbReference>
<name>A0A6I7HKS4_9HYPH</name>
<dbReference type="InterPro" id="IPR011004">
    <property type="entry name" value="Trimer_LpxA-like_sf"/>
</dbReference>
<gene>
    <name evidence="1" type="ORF">DFR48_10813</name>
</gene>
<dbReference type="Pfam" id="PF14602">
    <property type="entry name" value="Hexapep_2"/>
    <property type="match status" value="1"/>
</dbReference>
<reference evidence="1 2" key="1">
    <citation type="submission" date="2018-07" db="EMBL/GenBank/DDBJ databases">
        <title>Genomic Encyclopedia of Type Strains, Phase IV (KMG-IV): sequencing the most valuable type-strain genomes for metagenomic binning, comparative biology and taxonomic classification.</title>
        <authorList>
            <person name="Goeker M."/>
        </authorList>
    </citation>
    <scope>NUCLEOTIDE SEQUENCE [LARGE SCALE GENOMIC DNA]</scope>
    <source>
        <strain evidence="1 2">DSM 25528</strain>
    </source>
</reference>
<dbReference type="InterPro" id="IPR051159">
    <property type="entry name" value="Hexapeptide_acetyltransf"/>
</dbReference>
<protein>
    <submittedName>
        <fullName evidence="1">Succinyltransferase-like protein</fullName>
    </submittedName>
</protein>